<dbReference type="EMBL" id="JBHSYM010000048">
    <property type="protein sequence ID" value="MFC7014347.1"/>
    <property type="molecule type" value="Genomic_DNA"/>
</dbReference>
<dbReference type="Proteomes" id="UP001596409">
    <property type="component" value="Unassembled WGS sequence"/>
</dbReference>
<evidence type="ECO:0008006" key="3">
    <source>
        <dbReference type="Google" id="ProtNLM"/>
    </source>
</evidence>
<name>A0ABW2E6K7_9ACTN</name>
<dbReference type="RefSeq" id="WP_268255029.1">
    <property type="nucleotide sequence ID" value="NZ_BMWA01000047.1"/>
</dbReference>
<gene>
    <name evidence="1" type="ORF">ACFQMH_22000</name>
</gene>
<keyword evidence="2" id="KW-1185">Reference proteome</keyword>
<comment type="caution">
    <text evidence="1">The sequence shown here is derived from an EMBL/GenBank/DDBJ whole genome shotgun (WGS) entry which is preliminary data.</text>
</comment>
<evidence type="ECO:0000313" key="2">
    <source>
        <dbReference type="Proteomes" id="UP001596409"/>
    </source>
</evidence>
<sequence>MTSDAVHTQRENAAYLLGRGAHYIVIVKGRAVRELMSVSG</sequence>
<accession>A0ABW2E6K7</accession>
<protein>
    <recommendedName>
        <fullName evidence="3">Transposase</fullName>
    </recommendedName>
</protein>
<proteinExistence type="predicted"/>
<evidence type="ECO:0000313" key="1">
    <source>
        <dbReference type="EMBL" id="MFC7014347.1"/>
    </source>
</evidence>
<organism evidence="1 2">
    <name type="scientific">Streptomyces viridiviolaceus</name>
    <dbReference type="NCBI Taxonomy" id="68282"/>
    <lineage>
        <taxon>Bacteria</taxon>
        <taxon>Bacillati</taxon>
        <taxon>Actinomycetota</taxon>
        <taxon>Actinomycetes</taxon>
        <taxon>Kitasatosporales</taxon>
        <taxon>Streptomycetaceae</taxon>
        <taxon>Streptomyces</taxon>
    </lineage>
</organism>
<reference evidence="2" key="1">
    <citation type="journal article" date="2019" name="Int. J. Syst. Evol. Microbiol.">
        <title>The Global Catalogue of Microorganisms (GCM) 10K type strain sequencing project: providing services to taxonomists for standard genome sequencing and annotation.</title>
        <authorList>
            <consortium name="The Broad Institute Genomics Platform"/>
            <consortium name="The Broad Institute Genome Sequencing Center for Infectious Disease"/>
            <person name="Wu L."/>
            <person name="Ma J."/>
        </authorList>
    </citation>
    <scope>NUCLEOTIDE SEQUENCE [LARGE SCALE GENOMIC DNA]</scope>
    <source>
        <strain evidence="2">JCM 4855</strain>
    </source>
</reference>